<evidence type="ECO:0000313" key="2">
    <source>
        <dbReference type="Proteomes" id="UP000782610"/>
    </source>
</evidence>
<comment type="caution">
    <text evidence="1">The sequence shown here is derived from an EMBL/GenBank/DDBJ whole genome shotgun (WGS) entry which is preliminary data.</text>
</comment>
<accession>A0A933NZA6</accession>
<name>A0A933NZA6_9HYPH</name>
<dbReference type="Proteomes" id="UP000782610">
    <property type="component" value="Unassembled WGS sequence"/>
</dbReference>
<proteinExistence type="predicted"/>
<protein>
    <submittedName>
        <fullName evidence="1">Uncharacterized protein</fullName>
    </submittedName>
</protein>
<dbReference type="AlphaFoldDB" id="A0A933NZA6"/>
<organism evidence="1 2">
    <name type="scientific">Devosia nanyangense</name>
    <dbReference type="NCBI Taxonomy" id="1228055"/>
    <lineage>
        <taxon>Bacteria</taxon>
        <taxon>Pseudomonadati</taxon>
        <taxon>Pseudomonadota</taxon>
        <taxon>Alphaproteobacteria</taxon>
        <taxon>Hyphomicrobiales</taxon>
        <taxon>Devosiaceae</taxon>
        <taxon>Devosia</taxon>
    </lineage>
</organism>
<sequence>MNKVVLEHYPAERLPDDIRRELGGAISVTVTVEEERPQGVSAAELVAMLKREKAKPGFKSVSIEEATARIRALRDEWDDE</sequence>
<gene>
    <name evidence="1" type="ORF">HY834_15590</name>
</gene>
<reference evidence="1" key="1">
    <citation type="submission" date="2020-07" db="EMBL/GenBank/DDBJ databases">
        <title>Huge and variable diversity of episymbiotic CPR bacteria and DPANN archaea in groundwater ecosystems.</title>
        <authorList>
            <person name="He C.Y."/>
            <person name="Keren R."/>
            <person name="Whittaker M."/>
            <person name="Farag I.F."/>
            <person name="Doudna J."/>
            <person name="Cate J.H.D."/>
            <person name="Banfield J.F."/>
        </authorList>
    </citation>
    <scope>NUCLEOTIDE SEQUENCE</scope>
    <source>
        <strain evidence="1">NC_groundwater_1586_Pr3_B-0.1um_66_15</strain>
    </source>
</reference>
<evidence type="ECO:0000313" key="1">
    <source>
        <dbReference type="EMBL" id="MBI4923165.1"/>
    </source>
</evidence>
<dbReference type="EMBL" id="JACRAF010000046">
    <property type="protein sequence ID" value="MBI4923165.1"/>
    <property type="molecule type" value="Genomic_DNA"/>
</dbReference>